<dbReference type="AlphaFoldDB" id="A0A0C3NLC1"/>
<keyword evidence="2" id="KW-1185">Reference proteome</keyword>
<name>A0A0C3NLC1_PISTI</name>
<accession>A0A0C3NLC1</accession>
<organism evidence="1 2">
    <name type="scientific">Pisolithus tinctorius Marx 270</name>
    <dbReference type="NCBI Taxonomy" id="870435"/>
    <lineage>
        <taxon>Eukaryota</taxon>
        <taxon>Fungi</taxon>
        <taxon>Dikarya</taxon>
        <taxon>Basidiomycota</taxon>
        <taxon>Agaricomycotina</taxon>
        <taxon>Agaricomycetes</taxon>
        <taxon>Agaricomycetidae</taxon>
        <taxon>Boletales</taxon>
        <taxon>Sclerodermatineae</taxon>
        <taxon>Pisolithaceae</taxon>
        <taxon>Pisolithus</taxon>
    </lineage>
</organism>
<proteinExistence type="predicted"/>
<sequence>MVSSRLISESFCKGNQGLRHGAVWMTLLGPNSKVSKWQSCLRLTSEFRSTRCPVGDWTGCMADNLTFYLTQRFLQSTDVALFEYTAHMD</sequence>
<protein>
    <submittedName>
        <fullName evidence="1">Uncharacterized protein</fullName>
    </submittedName>
</protein>
<reference evidence="1 2" key="1">
    <citation type="submission" date="2014-04" db="EMBL/GenBank/DDBJ databases">
        <authorList>
            <consortium name="DOE Joint Genome Institute"/>
            <person name="Kuo A."/>
            <person name="Kohler A."/>
            <person name="Costa M.D."/>
            <person name="Nagy L.G."/>
            <person name="Floudas D."/>
            <person name="Copeland A."/>
            <person name="Barry K.W."/>
            <person name="Cichocki N."/>
            <person name="Veneault-Fourrey C."/>
            <person name="LaButti K."/>
            <person name="Lindquist E.A."/>
            <person name="Lipzen A."/>
            <person name="Lundell T."/>
            <person name="Morin E."/>
            <person name="Murat C."/>
            <person name="Sun H."/>
            <person name="Tunlid A."/>
            <person name="Henrissat B."/>
            <person name="Grigoriev I.V."/>
            <person name="Hibbett D.S."/>
            <person name="Martin F."/>
            <person name="Nordberg H.P."/>
            <person name="Cantor M.N."/>
            <person name="Hua S.X."/>
        </authorList>
    </citation>
    <scope>NUCLEOTIDE SEQUENCE [LARGE SCALE GENOMIC DNA]</scope>
    <source>
        <strain evidence="1 2">Marx 270</strain>
    </source>
</reference>
<evidence type="ECO:0000313" key="2">
    <source>
        <dbReference type="Proteomes" id="UP000054217"/>
    </source>
</evidence>
<dbReference type="HOGENOM" id="CLU_2455637_0_0_1"/>
<dbReference type="EMBL" id="KN831986">
    <property type="protein sequence ID" value="KIO01760.1"/>
    <property type="molecule type" value="Genomic_DNA"/>
</dbReference>
<dbReference type="InParanoid" id="A0A0C3NLC1"/>
<gene>
    <name evidence="1" type="ORF">M404DRAFT_724983</name>
</gene>
<dbReference type="Proteomes" id="UP000054217">
    <property type="component" value="Unassembled WGS sequence"/>
</dbReference>
<evidence type="ECO:0000313" key="1">
    <source>
        <dbReference type="EMBL" id="KIO01760.1"/>
    </source>
</evidence>
<reference evidence="2" key="2">
    <citation type="submission" date="2015-01" db="EMBL/GenBank/DDBJ databases">
        <title>Evolutionary Origins and Diversification of the Mycorrhizal Mutualists.</title>
        <authorList>
            <consortium name="DOE Joint Genome Institute"/>
            <consortium name="Mycorrhizal Genomics Consortium"/>
            <person name="Kohler A."/>
            <person name="Kuo A."/>
            <person name="Nagy L.G."/>
            <person name="Floudas D."/>
            <person name="Copeland A."/>
            <person name="Barry K.W."/>
            <person name="Cichocki N."/>
            <person name="Veneault-Fourrey C."/>
            <person name="LaButti K."/>
            <person name="Lindquist E.A."/>
            <person name="Lipzen A."/>
            <person name="Lundell T."/>
            <person name="Morin E."/>
            <person name="Murat C."/>
            <person name="Riley R."/>
            <person name="Ohm R."/>
            <person name="Sun H."/>
            <person name="Tunlid A."/>
            <person name="Henrissat B."/>
            <person name="Grigoriev I.V."/>
            <person name="Hibbett D.S."/>
            <person name="Martin F."/>
        </authorList>
    </citation>
    <scope>NUCLEOTIDE SEQUENCE [LARGE SCALE GENOMIC DNA]</scope>
    <source>
        <strain evidence="2">Marx 270</strain>
    </source>
</reference>